<dbReference type="SMART" id="SM00449">
    <property type="entry name" value="SPRY"/>
    <property type="match status" value="1"/>
</dbReference>
<feature type="region of interest" description="Disordered" evidence="16">
    <location>
        <begin position="950"/>
        <end position="1004"/>
    </location>
</feature>
<dbReference type="InterPro" id="IPR050618">
    <property type="entry name" value="Ubq-SigPath_Reg"/>
</dbReference>
<dbReference type="PROSITE" id="PS50188">
    <property type="entry name" value="B302_SPRY"/>
    <property type="match status" value="1"/>
</dbReference>
<evidence type="ECO:0000256" key="16">
    <source>
        <dbReference type="SAM" id="MobiDB-lite"/>
    </source>
</evidence>
<keyword evidence="10" id="KW-0653">Protein transport</keyword>
<evidence type="ECO:0000256" key="17">
    <source>
        <dbReference type="SAM" id="Phobius"/>
    </source>
</evidence>
<evidence type="ECO:0000256" key="3">
    <source>
        <dbReference type="ARBA" id="ARBA00006990"/>
    </source>
</evidence>
<dbReference type="Pfam" id="PF00622">
    <property type="entry name" value="SPRY"/>
    <property type="match status" value="1"/>
</dbReference>
<evidence type="ECO:0000256" key="9">
    <source>
        <dbReference type="ARBA" id="ARBA00022753"/>
    </source>
</evidence>
<keyword evidence="8 17" id="KW-0812">Transmembrane</keyword>
<evidence type="ECO:0000256" key="8">
    <source>
        <dbReference type="ARBA" id="ARBA00022692"/>
    </source>
</evidence>
<name>A0A093VF74_TALMA</name>
<feature type="compositionally biased region" description="Basic and acidic residues" evidence="16">
    <location>
        <begin position="381"/>
        <end position="422"/>
    </location>
</feature>
<dbReference type="InterPro" id="IPR035780">
    <property type="entry name" value="SPRY_Ssh4-like"/>
</dbReference>
<dbReference type="Gene3D" id="2.60.120.920">
    <property type="match status" value="1"/>
</dbReference>
<accession>A0A093VF74</accession>
<comment type="function">
    <text evidence="15">Components of the endosome-vacuole trafficking pathway that regulates nutrient transport. May be involved in processes which determine whether plasma membrane proteins are degraded or routed to the plasma membrane.</text>
</comment>
<evidence type="ECO:0000256" key="12">
    <source>
        <dbReference type="ARBA" id="ARBA00022989"/>
    </source>
</evidence>
<dbReference type="InterPro" id="IPR013320">
    <property type="entry name" value="ConA-like_dom_sf"/>
</dbReference>
<dbReference type="InterPro" id="IPR003877">
    <property type="entry name" value="SPRY_dom"/>
</dbReference>
<dbReference type="SUPFAM" id="SSF49899">
    <property type="entry name" value="Concanavalin A-like lectins/glucanases"/>
    <property type="match status" value="1"/>
</dbReference>
<evidence type="ECO:0000256" key="1">
    <source>
        <dbReference type="ARBA" id="ARBA00004576"/>
    </source>
</evidence>
<keyword evidence="13 17" id="KW-0472">Membrane</keyword>
<dbReference type="CDD" id="cd12910">
    <property type="entry name" value="SPRY_SSH4_like"/>
    <property type="match status" value="1"/>
</dbReference>
<evidence type="ECO:0000256" key="10">
    <source>
        <dbReference type="ARBA" id="ARBA00022927"/>
    </source>
</evidence>
<dbReference type="InterPro" id="IPR043136">
    <property type="entry name" value="B30.2/SPRY_sf"/>
</dbReference>
<feature type="region of interest" description="Disordered" evidence="16">
    <location>
        <begin position="362"/>
        <end position="422"/>
    </location>
</feature>
<organism evidence="19">
    <name type="scientific">Talaromyces marneffei PM1</name>
    <dbReference type="NCBI Taxonomy" id="1077442"/>
    <lineage>
        <taxon>Eukaryota</taxon>
        <taxon>Fungi</taxon>
        <taxon>Dikarya</taxon>
        <taxon>Ascomycota</taxon>
        <taxon>Pezizomycotina</taxon>
        <taxon>Eurotiomycetes</taxon>
        <taxon>Eurotiomycetidae</taxon>
        <taxon>Eurotiales</taxon>
        <taxon>Trichocomaceae</taxon>
        <taxon>Talaromyces</taxon>
        <taxon>Talaromyces sect. Talaromyces</taxon>
    </lineage>
</organism>
<reference key="1">
    <citation type="journal article" date="2014" name="PLoS Genet.">
        <title>Signature Gene Expression Reveals Novel Clues to the Molecular Mechanisms of Dimorphic Transition in Penicillium marneffei.</title>
        <authorList>
            <person name="Yang E."/>
            <person name="Wang G."/>
            <person name="Cai J."/>
            <person name="Woo P.C."/>
            <person name="Lau S.K."/>
            <person name="Yuen K.-Y."/>
            <person name="Chow W.-N."/>
            <person name="Lin X."/>
        </authorList>
    </citation>
    <scope>NUCLEOTIDE SEQUENCE [LARGE SCALE GENOMIC DNA]</scope>
    <source>
        <strain>PM1</strain>
    </source>
</reference>
<feature type="compositionally biased region" description="Low complexity" evidence="16">
    <location>
        <begin position="962"/>
        <end position="972"/>
    </location>
</feature>
<evidence type="ECO:0000256" key="15">
    <source>
        <dbReference type="ARBA" id="ARBA00025244"/>
    </source>
</evidence>
<dbReference type="HOGENOM" id="CLU_299000_0_0_1"/>
<dbReference type="eggNOG" id="KOG1477">
    <property type="taxonomic scope" value="Eukaryota"/>
</dbReference>
<dbReference type="EMBL" id="JPOX01000011">
    <property type="protein sequence ID" value="KFX48629.1"/>
    <property type="molecule type" value="Genomic_DNA"/>
</dbReference>
<comment type="caution">
    <text evidence="19">The sequence shown here is derived from an EMBL/GenBank/DDBJ whole genome shotgun (WGS) entry which is preliminary data.</text>
</comment>
<evidence type="ECO:0000256" key="7">
    <source>
        <dbReference type="ARBA" id="ARBA00022554"/>
    </source>
</evidence>
<evidence type="ECO:0000256" key="13">
    <source>
        <dbReference type="ARBA" id="ARBA00023136"/>
    </source>
</evidence>
<dbReference type="GO" id="GO:0010008">
    <property type="term" value="C:endosome membrane"/>
    <property type="evidence" value="ECO:0007669"/>
    <property type="project" value="UniProtKB-SubCell"/>
</dbReference>
<keyword evidence="7" id="KW-0926">Vacuole</keyword>
<evidence type="ECO:0000256" key="4">
    <source>
        <dbReference type="ARBA" id="ARBA00016528"/>
    </source>
</evidence>
<proteinExistence type="inferred from homology"/>
<gene>
    <name evidence="19" type="ORF">GQ26_0110300</name>
</gene>
<keyword evidence="12 17" id="KW-1133">Transmembrane helix</keyword>
<dbReference type="GO" id="GO:0015031">
    <property type="term" value="P:protein transport"/>
    <property type="evidence" value="ECO:0007669"/>
    <property type="project" value="UniProtKB-KW"/>
</dbReference>
<keyword evidence="11" id="KW-0735">Signal-anchor</keyword>
<feature type="transmembrane region" description="Helical" evidence="17">
    <location>
        <begin position="585"/>
        <end position="609"/>
    </location>
</feature>
<keyword evidence="9" id="KW-0967">Endosome</keyword>
<dbReference type="InterPro" id="IPR001870">
    <property type="entry name" value="B30.2/SPRY"/>
</dbReference>
<reference evidence="19" key="2">
    <citation type="journal article" date="2014" name="PLoS Genet.">
        <title>Signature gene expression reveals novel clues to the molecular mechanisms of dimorphic transition in Penicillium marneffei.</title>
        <authorList>
            <person name="Yang E."/>
            <person name="Wang G."/>
            <person name="Cai J."/>
            <person name="Woo P.C."/>
            <person name="Lau S.K."/>
            <person name="Yuen K.-Y."/>
            <person name="Chow W.-N."/>
            <person name="Lin X."/>
        </authorList>
    </citation>
    <scope>NUCLEOTIDE SEQUENCE</scope>
    <source>
        <strain evidence="19">PM1</strain>
    </source>
</reference>
<sequence>MADTVVSYGNYGVCCDGKFASFTGVNALLGPPTLIMATSIAGCQNNGNYTAPDGLNFTMYCNENIAAAAYSTSAPTTETNLTQCMNTCSQENYYCYGVVYQQSNSSCWELTNRTASNEANLETNSKMAVCARKSKPVESRQYLMSLCKQFGTNVVGCLEECMDICAAAHPLCKSASWNPGMIHGYQNCYLKTASQPLQQFGQLAQPYFLHTAVINLPTLAQGCPTNKNYTSTANGKDTAFTISCGQHATGATNLTFSHQPNITACMDSCASYSDWSACEAVIFDPSMAIGYDNCQLLNSVTLVQDTSNVNYASMVSSNSSDASGVPSSSSGHNSSKAWVAGPVIGGLVTAAASTTELIPERSVYAPSTQQRGAAEVPSKSPTDRPVHEIQECALKDGKARQIGRGARDTEHSEGRRRDEGAGRDWVITSQSYRIFKHKVLDRIEASPPPPQSFPQSAISPFAFCLLSPPSSPLLSHTQSSTTAAFLFIFSPRSRVHTEQPQHTLALSHPTALHATVMPPPDPALLTPAMASPTGFTTSLRVHPQIDTNIDMTQFAQQAVSTGLSPSNPDVMAEVAAFSGSTGRGILIGILSALGSAGVAIVVLTIIVFFKYTRHGRILLDRIGRPGEFDDEEAFAREEAEALETMDDLPRAEYLRAKAFIQANPPETMHTDISLSQFLAIQEKGVSAWEFEPELEIANCFVEGRTEIEFFDSECSVQTNLPVPKQNEVYYWEAKIYDKPESTLISIGMTTKPYPLFRLPGFHKTSVAYLSTGQRRYNQPFKAPNYGPEYTQGDVIGVGYRPRSGTLFFTRNGKKLEDVIHGLKSPNFFPTVGANGPCTVHVNFGQMGFVFIEANVKKWGLAPMTGSLAPPPPYGSEQGSILLESGRETTAPVRGYLDAGYRGSRLIAPTSPGPIRSPTDISLAQLAHIPSHEDFGEGSSRINVGGAEDGLYITVASPPPEYSSPESSLNSFSSDHEDGDAGHPPGYTAVAADEEEYHSHQDEQR</sequence>
<comment type="subcellular location">
    <subcellularLocation>
        <location evidence="2">Endosome membrane</location>
        <topology evidence="2">Single-pass type II membrane protein</topology>
    </subcellularLocation>
    <subcellularLocation>
        <location evidence="1">Vacuole membrane</location>
        <topology evidence="1">Single-pass type II membrane protein</topology>
    </subcellularLocation>
</comment>
<evidence type="ECO:0000256" key="2">
    <source>
        <dbReference type="ARBA" id="ARBA00004639"/>
    </source>
</evidence>
<dbReference type="FunFam" id="2.60.120.920:FF:000065">
    <property type="entry name" value="Ear1p"/>
    <property type="match status" value="1"/>
</dbReference>
<evidence type="ECO:0000259" key="18">
    <source>
        <dbReference type="PROSITE" id="PS50188"/>
    </source>
</evidence>
<protein>
    <recommendedName>
        <fullName evidence="5">Protein SSH4</fullName>
    </recommendedName>
    <alternativeName>
        <fullName evidence="4">Protein ssh4</fullName>
    </alternativeName>
</protein>
<dbReference type="GO" id="GO:0005774">
    <property type="term" value="C:vacuolar membrane"/>
    <property type="evidence" value="ECO:0007669"/>
    <property type="project" value="UniProtKB-SubCell"/>
</dbReference>
<keyword evidence="6" id="KW-0813">Transport</keyword>
<dbReference type="PANTHER" id="PTHR12864">
    <property type="entry name" value="RAN BINDING PROTEIN 9-RELATED"/>
    <property type="match status" value="1"/>
</dbReference>
<feature type="domain" description="B30.2/SPRY" evidence="18">
    <location>
        <begin position="640"/>
        <end position="848"/>
    </location>
</feature>
<keyword evidence="14" id="KW-0325">Glycoprotein</keyword>
<evidence type="ECO:0000256" key="14">
    <source>
        <dbReference type="ARBA" id="ARBA00023180"/>
    </source>
</evidence>
<evidence type="ECO:0000256" key="5">
    <source>
        <dbReference type="ARBA" id="ARBA00017626"/>
    </source>
</evidence>
<evidence type="ECO:0000256" key="11">
    <source>
        <dbReference type="ARBA" id="ARBA00022968"/>
    </source>
</evidence>
<evidence type="ECO:0000256" key="6">
    <source>
        <dbReference type="ARBA" id="ARBA00022448"/>
    </source>
</evidence>
<dbReference type="AlphaFoldDB" id="A0A093VF74"/>
<comment type="similarity">
    <text evidence="3">Belongs to the SSH4 family.</text>
</comment>
<feature type="region of interest" description="Disordered" evidence="16">
    <location>
        <begin position="316"/>
        <end position="335"/>
    </location>
</feature>
<evidence type="ECO:0000313" key="19">
    <source>
        <dbReference type="EMBL" id="KFX48629.1"/>
    </source>
</evidence>